<feature type="region of interest" description="Disordered" evidence="1">
    <location>
        <begin position="224"/>
        <end position="281"/>
    </location>
</feature>
<comment type="caution">
    <text evidence="2">The sequence shown here is derived from an EMBL/GenBank/DDBJ whole genome shotgun (WGS) entry which is preliminary data.</text>
</comment>
<feature type="region of interest" description="Disordered" evidence="1">
    <location>
        <begin position="864"/>
        <end position="889"/>
    </location>
</feature>
<proteinExistence type="predicted"/>
<feature type="region of interest" description="Disordered" evidence="1">
    <location>
        <begin position="295"/>
        <end position="344"/>
    </location>
</feature>
<evidence type="ECO:0000256" key="1">
    <source>
        <dbReference type="SAM" id="MobiDB-lite"/>
    </source>
</evidence>
<gene>
    <name evidence="2" type="ORF">Tco_0856938</name>
</gene>
<name>A0ABQ5B5J1_9ASTR</name>
<reference evidence="2" key="1">
    <citation type="journal article" date="2022" name="Int. J. Mol. Sci.">
        <title>Draft Genome of Tanacetum Coccineum: Genomic Comparison of Closely Related Tanacetum-Family Plants.</title>
        <authorList>
            <person name="Yamashiro T."/>
            <person name="Shiraishi A."/>
            <person name="Nakayama K."/>
            <person name="Satake H."/>
        </authorList>
    </citation>
    <scope>NUCLEOTIDE SEQUENCE</scope>
</reference>
<dbReference type="Proteomes" id="UP001151760">
    <property type="component" value="Unassembled WGS sequence"/>
</dbReference>
<dbReference type="EMBL" id="BQNB010012945">
    <property type="protein sequence ID" value="GJT09896.1"/>
    <property type="molecule type" value="Genomic_DNA"/>
</dbReference>
<evidence type="ECO:0000313" key="2">
    <source>
        <dbReference type="EMBL" id="GJT09896.1"/>
    </source>
</evidence>
<accession>A0ABQ5B5J1</accession>
<evidence type="ECO:0000313" key="3">
    <source>
        <dbReference type="Proteomes" id="UP001151760"/>
    </source>
</evidence>
<keyword evidence="3" id="KW-1185">Reference proteome</keyword>
<sequence>MLDEKVPSLAAPQRSNDQILPLGAYRKEQPSIYIQEFWNTLTYVEKAGTYRFQLDEDWFTLDANFLKEALEITPIDQAHPFVSPPLGDAIMDFVNELGYPECLTNMTSDHDRPIYLVLQMLWGIITSTNVDYAELMWEEFVQAMQTLLTDKANLGSPPKKGRKDKPHEAYYLLGNLKFVSKGEIDEVFGMPIPNELISNNIKIAPYYNAYLEMVAKHDQKVAAKKEGKKNYASTKQPKPKPTIEKSSKPAPAPKLKLVDEPDEEPAHFEPEPEAEHQREGEEFEMECAIQMSLESRTPATEEASTGPSAQPQDNTSANIVCDSPSLTDVETGAGSDKTNSGGDTELLQINEELGEDVEKQMDDPNMTMDEYIKLEEEKSRRRAIVIDDAFTPQDALPCKSQVSTPVNDEIDFRISFDESDDKDYTIICNKNSFSYKMISVNNLKTDSENDNEKAGIPSFPPPKPTTSYIDDLDFVNDFENEFPAICLNMMKRNKIFCTLMIYSPFNIIRPDGLKSEKDNNDNDIDIIQSSEDMAPLPPHDQRHPFLRYQGLEYTDADIADFEERLERIYSREIHRLRDDSGVVVFTSRAWGRLFDTRGPLVRELILEFLSTLRFGEEMESPGFARYWSESERMVLGKGDLHDYWRDILTDGDFLGPPRSYTLIRDPMLRLCHRMMAHSIAGRSQAPEKSEDHISGGQFVARLAEHFRLLTAKILGGLSVISPELLIIDMGKLVRLQICMEVDDTWAWVAMGLESQPDATAGVPVVDEDAPAADEGDQAVLTPVQAPQQPPPPPPAAARTMPQRLGRLEEEVQGLRRDVRSLRGLVERSMIDQGIFSTWTMSCMTQLMDASRLTYQAFDGSHAAFQRRTRQRTGEASTSAAQQDPQQPDP</sequence>
<reference evidence="2" key="2">
    <citation type="submission" date="2022-01" db="EMBL/GenBank/DDBJ databases">
        <authorList>
            <person name="Yamashiro T."/>
            <person name="Shiraishi A."/>
            <person name="Satake H."/>
            <person name="Nakayama K."/>
        </authorList>
    </citation>
    <scope>NUCLEOTIDE SEQUENCE</scope>
</reference>
<feature type="compositionally biased region" description="Polar residues" evidence="1">
    <location>
        <begin position="295"/>
        <end position="328"/>
    </location>
</feature>
<feature type="compositionally biased region" description="Basic and acidic residues" evidence="1">
    <location>
        <begin position="256"/>
        <end position="280"/>
    </location>
</feature>
<protein>
    <submittedName>
        <fullName evidence="2">Uncharacterized protein</fullName>
    </submittedName>
</protein>
<organism evidence="2 3">
    <name type="scientific">Tanacetum coccineum</name>
    <dbReference type="NCBI Taxonomy" id="301880"/>
    <lineage>
        <taxon>Eukaryota</taxon>
        <taxon>Viridiplantae</taxon>
        <taxon>Streptophyta</taxon>
        <taxon>Embryophyta</taxon>
        <taxon>Tracheophyta</taxon>
        <taxon>Spermatophyta</taxon>
        <taxon>Magnoliopsida</taxon>
        <taxon>eudicotyledons</taxon>
        <taxon>Gunneridae</taxon>
        <taxon>Pentapetalae</taxon>
        <taxon>asterids</taxon>
        <taxon>campanulids</taxon>
        <taxon>Asterales</taxon>
        <taxon>Asteraceae</taxon>
        <taxon>Asteroideae</taxon>
        <taxon>Anthemideae</taxon>
        <taxon>Anthemidinae</taxon>
        <taxon>Tanacetum</taxon>
    </lineage>
</organism>